<evidence type="ECO:0000313" key="3">
    <source>
        <dbReference type="Proteomes" id="UP001500957"/>
    </source>
</evidence>
<dbReference type="EMBL" id="BAAAHE010000076">
    <property type="protein sequence ID" value="GAA0639682.1"/>
    <property type="molecule type" value="Genomic_DNA"/>
</dbReference>
<protein>
    <submittedName>
        <fullName evidence="2">IS701 family transposase</fullName>
    </submittedName>
</protein>
<dbReference type="Pfam" id="PF13546">
    <property type="entry name" value="DDE_5"/>
    <property type="match status" value="1"/>
</dbReference>
<dbReference type="Proteomes" id="UP001500957">
    <property type="component" value="Unassembled WGS sequence"/>
</dbReference>
<dbReference type="NCBIfam" id="NF033540">
    <property type="entry name" value="transpos_IS701"/>
    <property type="match status" value="1"/>
</dbReference>
<keyword evidence="3" id="KW-1185">Reference proteome</keyword>
<name>A0ABN1HDL4_9ACTN</name>
<feature type="domain" description="Transposase IS701-like DDE" evidence="1">
    <location>
        <begin position="26"/>
        <end position="240"/>
    </location>
</feature>
<reference evidence="2 3" key="1">
    <citation type="journal article" date="2019" name="Int. J. Syst. Evol. Microbiol.">
        <title>The Global Catalogue of Microorganisms (GCM) 10K type strain sequencing project: providing services to taxonomists for standard genome sequencing and annotation.</title>
        <authorList>
            <consortium name="The Broad Institute Genomics Platform"/>
            <consortium name="The Broad Institute Genome Sequencing Center for Infectious Disease"/>
            <person name="Wu L."/>
            <person name="Ma J."/>
        </authorList>
    </citation>
    <scope>NUCLEOTIDE SEQUENCE [LARGE SCALE GENOMIC DNA]</scope>
    <source>
        <strain evidence="2 3">JCM 10671</strain>
    </source>
</reference>
<dbReference type="InterPro" id="IPR038721">
    <property type="entry name" value="IS701-like_DDE_dom"/>
</dbReference>
<organism evidence="2 3">
    <name type="scientific">Sporichthya brevicatena</name>
    <dbReference type="NCBI Taxonomy" id="171442"/>
    <lineage>
        <taxon>Bacteria</taxon>
        <taxon>Bacillati</taxon>
        <taxon>Actinomycetota</taxon>
        <taxon>Actinomycetes</taxon>
        <taxon>Sporichthyales</taxon>
        <taxon>Sporichthyaceae</taxon>
        <taxon>Sporichthya</taxon>
    </lineage>
</organism>
<evidence type="ECO:0000259" key="1">
    <source>
        <dbReference type="Pfam" id="PF13546"/>
    </source>
</evidence>
<evidence type="ECO:0000313" key="2">
    <source>
        <dbReference type="EMBL" id="GAA0639682.1"/>
    </source>
</evidence>
<sequence length="388" mass="42210">MVDDLGVAEVSEWAAGLEEVHALIAPRFARSEPRARVAGYLRGLLAPLERKNGWTLAEDAGEANPDGMQRLLTGTDWDAHRVRDDLRGYVIGHLGDPGAVLVVDETGFLKKGTRSAGVARQYSGTAGRIENCQVGVFLGYAAPGGRTFLDRELYLPKAWTEDRPRCRDAGIGEEVEFATKPELAIAMLTRTLDAGVPARWLTGDEVYGQHPGLRAFAAQRGLSYVLAVPSNQWVWTAGVKGPVQAHAKTVAAAISPQAFKRISAAPGAKGPRVHHWARTALHPDPGDGNTCWLLVRRSLTDPSDYAYYLARAAGSTSLTELARVAGTRWAIEETFQTAKGEVGLDHYQVRHYESWYRHITLAMLAHAFLTITRATAAKKGHRPASTTS</sequence>
<proteinExistence type="predicted"/>
<gene>
    <name evidence="2" type="ORF">GCM10009547_49520</name>
</gene>
<dbReference type="InterPro" id="IPR039365">
    <property type="entry name" value="IS701-like"/>
</dbReference>
<accession>A0ABN1HDL4</accession>
<dbReference type="PANTHER" id="PTHR33627:SF1">
    <property type="entry name" value="TRANSPOSASE"/>
    <property type="match status" value="1"/>
</dbReference>
<dbReference type="SUPFAM" id="SSF53098">
    <property type="entry name" value="Ribonuclease H-like"/>
    <property type="match status" value="1"/>
</dbReference>
<dbReference type="InterPro" id="IPR012337">
    <property type="entry name" value="RNaseH-like_sf"/>
</dbReference>
<comment type="caution">
    <text evidence="2">The sequence shown here is derived from an EMBL/GenBank/DDBJ whole genome shotgun (WGS) entry which is preliminary data.</text>
</comment>
<dbReference type="PANTHER" id="PTHR33627">
    <property type="entry name" value="TRANSPOSASE"/>
    <property type="match status" value="1"/>
</dbReference>